<dbReference type="GeneID" id="5975440"/>
<dbReference type="AlphaFoldDB" id="Q0UJ44"/>
<dbReference type="RefSeq" id="XP_001798542.1">
    <property type="nucleotide sequence ID" value="XM_001798490.1"/>
</dbReference>
<name>Q0UJ44_PHANO</name>
<sequence length="49" mass="5677">MSDMQKRLPLYAIYAITNQFIPSHPILKKMPAVLKAEHKSIGAELHRWC</sequence>
<dbReference type="EMBL" id="CH445336">
    <property type="protein sequence ID" value="EAT84496.1"/>
    <property type="molecule type" value="Genomic_DNA"/>
</dbReference>
<organism evidence="1 2">
    <name type="scientific">Phaeosphaeria nodorum (strain SN15 / ATCC MYA-4574 / FGSC 10173)</name>
    <name type="common">Glume blotch fungus</name>
    <name type="synonym">Parastagonospora nodorum</name>
    <dbReference type="NCBI Taxonomy" id="321614"/>
    <lineage>
        <taxon>Eukaryota</taxon>
        <taxon>Fungi</taxon>
        <taxon>Dikarya</taxon>
        <taxon>Ascomycota</taxon>
        <taxon>Pezizomycotina</taxon>
        <taxon>Dothideomycetes</taxon>
        <taxon>Pleosporomycetidae</taxon>
        <taxon>Pleosporales</taxon>
        <taxon>Pleosporineae</taxon>
        <taxon>Phaeosphaeriaceae</taxon>
        <taxon>Parastagonospora</taxon>
    </lineage>
</organism>
<dbReference type="HOGENOM" id="CLU_3143591_0_0_1"/>
<evidence type="ECO:0000313" key="1">
    <source>
        <dbReference type="EMBL" id="EAT84496.1"/>
    </source>
</evidence>
<protein>
    <submittedName>
        <fullName evidence="1">Uncharacterized protein</fullName>
    </submittedName>
</protein>
<dbReference type="Proteomes" id="UP000001055">
    <property type="component" value="Unassembled WGS sequence"/>
</dbReference>
<accession>Q0UJ44</accession>
<dbReference type="KEGG" id="pno:SNOG_08220"/>
<gene>
    <name evidence="1" type="ORF">SNOG_08220</name>
</gene>
<dbReference type="InParanoid" id="Q0UJ44"/>
<proteinExistence type="predicted"/>
<evidence type="ECO:0000313" key="2">
    <source>
        <dbReference type="Proteomes" id="UP000001055"/>
    </source>
</evidence>
<reference evidence="2" key="1">
    <citation type="journal article" date="2007" name="Plant Cell">
        <title>Dothideomycete-plant interactions illuminated by genome sequencing and EST analysis of the wheat pathogen Stagonospora nodorum.</title>
        <authorList>
            <person name="Hane J.K."/>
            <person name="Lowe R.G."/>
            <person name="Solomon P.S."/>
            <person name="Tan K.C."/>
            <person name="Schoch C.L."/>
            <person name="Spatafora J.W."/>
            <person name="Crous P.W."/>
            <person name="Kodira C."/>
            <person name="Birren B.W."/>
            <person name="Galagan J.E."/>
            <person name="Torriani S.F."/>
            <person name="McDonald B.A."/>
            <person name="Oliver R.P."/>
        </authorList>
    </citation>
    <scope>NUCLEOTIDE SEQUENCE [LARGE SCALE GENOMIC DNA]</scope>
    <source>
        <strain evidence="2">SN15 / ATCC MYA-4574 / FGSC 10173</strain>
    </source>
</reference>